<organism evidence="1">
    <name type="scientific">marine sediment metagenome</name>
    <dbReference type="NCBI Taxonomy" id="412755"/>
    <lineage>
        <taxon>unclassified sequences</taxon>
        <taxon>metagenomes</taxon>
        <taxon>ecological metagenomes</taxon>
    </lineage>
</organism>
<dbReference type="AlphaFoldDB" id="A0A0F9DG82"/>
<sequence length="139" mass="15791">MERPDLVSVEIIEINENKEMAREYGAMSVPRTFINEILTADGLEDPISGQRIEWSRVSHGGFRRDSEGEVFIRMPCDSYEPSLAIMSGEIRHTDLFIMLGLQKLNPETVQERAQELLTMSMDFARAAGRAGVQGNMWRN</sequence>
<reference evidence="1" key="1">
    <citation type="journal article" date="2015" name="Nature">
        <title>Complex archaea that bridge the gap between prokaryotes and eukaryotes.</title>
        <authorList>
            <person name="Spang A."/>
            <person name="Saw J.H."/>
            <person name="Jorgensen S.L."/>
            <person name="Zaremba-Niedzwiedzka K."/>
            <person name="Martijn J."/>
            <person name="Lind A.E."/>
            <person name="van Eijk R."/>
            <person name="Schleper C."/>
            <person name="Guy L."/>
            <person name="Ettema T.J."/>
        </authorList>
    </citation>
    <scope>NUCLEOTIDE SEQUENCE</scope>
</reference>
<comment type="caution">
    <text evidence="1">The sequence shown here is derived from an EMBL/GenBank/DDBJ whole genome shotgun (WGS) entry which is preliminary data.</text>
</comment>
<dbReference type="EMBL" id="LAZR01039540">
    <property type="protein sequence ID" value="KKL16751.1"/>
    <property type="molecule type" value="Genomic_DNA"/>
</dbReference>
<evidence type="ECO:0000313" key="1">
    <source>
        <dbReference type="EMBL" id="KKL16751.1"/>
    </source>
</evidence>
<protein>
    <submittedName>
        <fullName evidence="1">Uncharacterized protein</fullName>
    </submittedName>
</protein>
<feature type="non-terminal residue" evidence="1">
    <location>
        <position position="139"/>
    </location>
</feature>
<dbReference type="Gene3D" id="3.40.30.80">
    <property type="match status" value="1"/>
</dbReference>
<accession>A0A0F9DG82</accession>
<name>A0A0F9DG82_9ZZZZ</name>
<proteinExistence type="predicted"/>
<gene>
    <name evidence="1" type="ORF">LCGC14_2492450</name>
</gene>